<evidence type="ECO:0000256" key="1">
    <source>
        <dbReference type="ARBA" id="ARBA00004141"/>
    </source>
</evidence>
<evidence type="ECO:0000256" key="3">
    <source>
        <dbReference type="ARBA" id="ARBA00022989"/>
    </source>
</evidence>
<dbReference type="GO" id="GO:0005886">
    <property type="term" value="C:plasma membrane"/>
    <property type="evidence" value="ECO:0007669"/>
    <property type="project" value="UniProtKB-SubCell"/>
</dbReference>
<dbReference type="PROSITE" id="PS00668">
    <property type="entry name" value="COMPLEX1_ND1_2"/>
    <property type="match status" value="1"/>
</dbReference>
<feature type="transmembrane region" description="Helical" evidence="5">
    <location>
        <begin position="104"/>
        <end position="127"/>
    </location>
</feature>
<feature type="transmembrane region" description="Helical" evidence="5">
    <location>
        <begin position="209"/>
        <end position="228"/>
    </location>
</feature>
<dbReference type="GO" id="GO:0016655">
    <property type="term" value="F:oxidoreductase activity, acting on NAD(P)H, quinone or similar compound as acceptor"/>
    <property type="evidence" value="ECO:0007669"/>
    <property type="project" value="UniProtKB-UniRule"/>
</dbReference>
<evidence type="ECO:0000256" key="2">
    <source>
        <dbReference type="ARBA" id="ARBA00022692"/>
    </source>
</evidence>
<keyword evidence="5" id="KW-1278">Translocase</keyword>
<keyword evidence="5" id="KW-0874">Quinone</keyword>
<keyword evidence="7" id="KW-0560">Oxidoreductase</keyword>
<comment type="catalytic activity">
    <reaction evidence="5">
        <text>a quinone + NADH + 5 H(+)(in) = a quinol + NAD(+) + 4 H(+)(out)</text>
        <dbReference type="Rhea" id="RHEA:57888"/>
        <dbReference type="ChEBI" id="CHEBI:15378"/>
        <dbReference type="ChEBI" id="CHEBI:24646"/>
        <dbReference type="ChEBI" id="CHEBI:57540"/>
        <dbReference type="ChEBI" id="CHEBI:57945"/>
        <dbReference type="ChEBI" id="CHEBI:132124"/>
    </reaction>
</comment>
<dbReference type="InterPro" id="IPR001694">
    <property type="entry name" value="NADH_UbQ_OxRdtase_su1/FPO"/>
</dbReference>
<dbReference type="GO" id="GO:0048038">
    <property type="term" value="F:quinone binding"/>
    <property type="evidence" value="ECO:0007669"/>
    <property type="project" value="UniProtKB-KW"/>
</dbReference>
<dbReference type="GO" id="GO:0003954">
    <property type="term" value="F:NADH dehydrogenase activity"/>
    <property type="evidence" value="ECO:0007669"/>
    <property type="project" value="TreeGrafter"/>
</dbReference>
<feature type="transmembrane region" description="Helical" evidence="5">
    <location>
        <begin position="269"/>
        <end position="288"/>
    </location>
</feature>
<comment type="similarity">
    <text evidence="5 6">Belongs to the complex I subunit 1 family.</text>
</comment>
<evidence type="ECO:0000256" key="6">
    <source>
        <dbReference type="RuleBase" id="RU000471"/>
    </source>
</evidence>
<comment type="subcellular location">
    <subcellularLocation>
        <location evidence="5 6">Cell membrane</location>
        <topology evidence="5 6">Multi-pass membrane protein</topology>
    </subcellularLocation>
    <subcellularLocation>
        <location evidence="1">Membrane</location>
        <topology evidence="1">Multi-pass membrane protein</topology>
    </subcellularLocation>
</comment>
<dbReference type="RefSeq" id="WP_008618947.1">
    <property type="nucleotide sequence ID" value="NZ_AP025941.1"/>
</dbReference>
<feature type="transmembrane region" description="Helical" evidence="5">
    <location>
        <begin position="30"/>
        <end position="56"/>
    </location>
</feature>
<evidence type="ECO:0000256" key="4">
    <source>
        <dbReference type="ARBA" id="ARBA00023136"/>
    </source>
</evidence>
<dbReference type="InterPro" id="IPR018086">
    <property type="entry name" value="NADH_UbQ_OxRdtase_su1_CS"/>
</dbReference>
<keyword evidence="5" id="KW-1003">Cell membrane</keyword>
<dbReference type="NCBIfam" id="NF004741">
    <property type="entry name" value="PRK06076.1-2"/>
    <property type="match status" value="1"/>
</dbReference>
<dbReference type="GeneID" id="93556877"/>
<keyword evidence="3 5" id="KW-1133">Transmembrane helix</keyword>
<dbReference type="GO" id="GO:0009060">
    <property type="term" value="P:aerobic respiration"/>
    <property type="evidence" value="ECO:0007669"/>
    <property type="project" value="TreeGrafter"/>
</dbReference>
<dbReference type="AlphaFoldDB" id="A0A6N3CUV4"/>
<keyword evidence="2 5" id="KW-0812">Transmembrane</keyword>
<keyword evidence="5" id="KW-0830">Ubiquinone</keyword>
<name>A0A6N3CUV4_9BACT</name>
<gene>
    <name evidence="5 7" type="primary">nuoH</name>
    <name evidence="7" type="ORF">PCLFYP37_02162</name>
</gene>
<comment type="function">
    <text evidence="5">NDH-1 shuttles electrons from NADH, via FMN and iron-sulfur (Fe-S) centers, to quinones in the respiratory chain. The immediate electron acceptor for the enzyme in this species is believed to be ubiquinone. Couples the redox reaction to proton translocation (for every two electrons transferred, four hydrogen ions are translocated across the cytoplasmic membrane), and thus conserves the redox energy in a proton gradient. This subunit may bind ubiquinone.</text>
</comment>
<sequence>MNQAFLDYYSLEPFTQWIHRTLCGVMPEDWAVFIEGLALGIVILLAYAVLAVVLIYMERRVCGAFQCRIGPNRVGGKGGLLQVPADVLKILTKEIIRLRKSDHVLYELAPYLVILASVISFSCLPWHKGAEILDMQIGIFFVLAASSIGVIGILLAGWSSNSKYTIIGAVRSGAMIISYELSLGITVLTMVILSGTMSISGIVESQAGGWNIFKGHILTLVAFVIYLISGNAEANRGPFDLAEAEQELTAGYHTEYSGMHFGFFYLAEYLNLFITAGIATTLFLGGWMPLHVAGLDGFNAVMDYIPGIVWFLGKTFFVIFLLMWIRWTFPRLRIDQVLTLEWKYLMPLSLVVMLAMVVMKVFGLVF</sequence>
<feature type="transmembrane region" description="Helical" evidence="5">
    <location>
        <begin position="179"/>
        <end position="203"/>
    </location>
</feature>
<protein>
    <recommendedName>
        <fullName evidence="5">NADH-quinone oxidoreductase subunit H</fullName>
        <ecNumber evidence="5">7.1.1.-</ecNumber>
    </recommendedName>
    <alternativeName>
        <fullName evidence="5">NADH dehydrogenase I subunit H</fullName>
    </alternativeName>
    <alternativeName>
        <fullName evidence="5">NDH-1 subunit H</fullName>
    </alternativeName>
</protein>
<keyword evidence="4 5" id="KW-0472">Membrane</keyword>
<organism evidence="7">
    <name type="scientific">Paraprevotella clara</name>
    <dbReference type="NCBI Taxonomy" id="454154"/>
    <lineage>
        <taxon>Bacteria</taxon>
        <taxon>Pseudomonadati</taxon>
        <taxon>Bacteroidota</taxon>
        <taxon>Bacteroidia</taxon>
        <taxon>Bacteroidales</taxon>
        <taxon>Prevotellaceae</taxon>
        <taxon>Paraprevotella</taxon>
    </lineage>
</organism>
<accession>A0A6N3CUV4</accession>
<comment type="subunit">
    <text evidence="5">NDH-1 is composed of 14 different subunits. Subunits NuoA, H, J, K, L, M, N constitute the membrane sector of the complex.</text>
</comment>
<dbReference type="EMBL" id="CACRUT010000015">
    <property type="protein sequence ID" value="VYU19692.1"/>
    <property type="molecule type" value="Genomic_DNA"/>
</dbReference>
<reference evidence="7" key="1">
    <citation type="submission" date="2019-11" db="EMBL/GenBank/DDBJ databases">
        <authorList>
            <person name="Feng L."/>
        </authorList>
    </citation>
    <scope>NUCLEOTIDE SEQUENCE</scope>
    <source>
        <strain evidence="7">PclaraLFYP37</strain>
    </source>
</reference>
<feature type="transmembrane region" description="Helical" evidence="5">
    <location>
        <begin position="139"/>
        <end position="158"/>
    </location>
</feature>
<dbReference type="HAMAP" id="MF_01350">
    <property type="entry name" value="NDH1_NuoH"/>
    <property type="match status" value="1"/>
</dbReference>
<feature type="transmembrane region" description="Helical" evidence="5">
    <location>
        <begin position="345"/>
        <end position="365"/>
    </location>
</feature>
<evidence type="ECO:0000256" key="5">
    <source>
        <dbReference type="HAMAP-Rule" id="MF_01350"/>
    </source>
</evidence>
<dbReference type="EC" id="7.1.1.-" evidence="5"/>
<evidence type="ECO:0000313" key="7">
    <source>
        <dbReference type="EMBL" id="VYU19692.1"/>
    </source>
</evidence>
<keyword evidence="5 6" id="KW-0520">NAD</keyword>
<dbReference type="PANTHER" id="PTHR11432:SF3">
    <property type="entry name" value="NADH-UBIQUINONE OXIDOREDUCTASE CHAIN 1"/>
    <property type="match status" value="1"/>
</dbReference>
<proteinExistence type="inferred from homology"/>
<feature type="transmembrane region" description="Helical" evidence="5">
    <location>
        <begin position="308"/>
        <end position="325"/>
    </location>
</feature>
<dbReference type="Pfam" id="PF00146">
    <property type="entry name" value="NADHdh"/>
    <property type="match status" value="1"/>
</dbReference>
<dbReference type="PANTHER" id="PTHR11432">
    <property type="entry name" value="NADH DEHYDROGENASE SUBUNIT 1"/>
    <property type="match status" value="1"/>
</dbReference>